<dbReference type="AGR" id="MGI:3647736"/>
<dbReference type="GO" id="GO:0008289">
    <property type="term" value="F:lipid binding"/>
    <property type="evidence" value="ECO:0007669"/>
    <property type="project" value="InterPro"/>
</dbReference>
<dbReference type="PhosphoSitePlus" id="Q0VGU8"/>
<protein>
    <submittedName>
        <fullName evidence="4">BPI fold containing family A, member 6</fullName>
    </submittedName>
    <submittedName>
        <fullName evidence="3">Predicted gene, EG545477</fullName>
    </submittedName>
</protein>
<sequence length="367" mass="39817">MRLLWIFLSVGCLLSRSHALLEDSIQKSGIQSEGGDTGLDAGLVYDNGGEFIDLGDGSGTIPTSMTVTSPEISTMSLGELNQPEMNIPGGLDTSGITSQLPTSGLNQDMLAQEGLLSTVILNSQNLLTEREKLQTLLLGGRVSFGVNNDLLDAAGTNAVEGLVCKGPLGGLCGHGSLSGMNDALKTMNSGELDSRLNVTRFDIVQLSWKVLASSDFEIKFQTKLTINFPGILSFLSGSTVDVDIEIPLQLQQMEPGQMSFSVKSCRAVFTGIQVNSGVISKMMESMLKWSLNISLPNMLCPVARFWFYIINQQLAILQNIASLGMPEDSNLLDTKQPMLYERTYTMDFKNKTFPASFINWLFKTPSS</sequence>
<dbReference type="OMA" id="PASFINW"/>
<dbReference type="ProteomicsDB" id="339418"/>
<dbReference type="Gene3D" id="3.15.10.10">
    <property type="entry name" value="Bactericidal permeability-increasing protein, domain 1"/>
    <property type="match status" value="1"/>
</dbReference>
<evidence type="ECO:0000313" key="6">
    <source>
        <dbReference type="Proteomes" id="UP000000589"/>
    </source>
</evidence>
<dbReference type="KEGG" id="mmu:545477"/>
<evidence type="ECO:0000313" key="3">
    <source>
        <dbReference type="EMBL" id="AAH82608.1"/>
    </source>
</evidence>
<dbReference type="EMBL" id="BC082608">
    <property type="protein sequence ID" value="AAH82608.1"/>
    <property type="molecule type" value="mRNA"/>
</dbReference>
<dbReference type="GeneID" id="545477"/>
<feature type="chain" id="PRO_5015097004" evidence="2">
    <location>
        <begin position="20"/>
        <end position="367"/>
    </location>
</feature>
<dbReference type="BioGRID-ORCS" id="545477">
    <property type="hits" value="1 hit in 76 CRISPR screens"/>
</dbReference>
<evidence type="ECO:0000256" key="2">
    <source>
        <dbReference type="SAM" id="SignalP"/>
    </source>
</evidence>
<evidence type="ECO:0007829" key="7">
    <source>
        <dbReference type="ProteomicsDB" id="Q0VGU8"/>
    </source>
</evidence>
<evidence type="ECO:0000313" key="5">
    <source>
        <dbReference type="MGI" id="MGI:3647736"/>
    </source>
</evidence>
<dbReference type="AlphaFoldDB" id="Q0VGU8"/>
<dbReference type="MGI" id="MGI:3647736">
    <property type="gene designation" value="Bpifa6"/>
</dbReference>
<dbReference type="Ensembl" id="ENSMUST00000109753.3">
    <property type="protein sequence ID" value="ENSMUSP00000105375.3"/>
    <property type="gene ID" value="ENSMUSG00000078998.4"/>
</dbReference>
<reference evidence="4" key="3">
    <citation type="journal article" date="2011" name="PLoS Biol.">
        <title>Modernizing reference genome assemblies.</title>
        <authorList>
            <person name="Church D.M."/>
            <person name="Schneider V.A."/>
            <person name="Graves T."/>
            <person name="Auger K."/>
            <person name="Cunningham F."/>
            <person name="Bouk N."/>
            <person name="Chen H.C."/>
            <person name="Agarwala R."/>
            <person name="McLaren W.M."/>
            <person name="Ritchie G.R."/>
            <person name="Albracht D."/>
            <person name="Kremitzki M."/>
            <person name="Rock S."/>
            <person name="Kotkiewicz H."/>
            <person name="Kremitzki C."/>
            <person name="Wollam A."/>
            <person name="Trani L."/>
            <person name="Fulton L."/>
            <person name="Fulton R."/>
            <person name="Matthews L."/>
            <person name="Whitehead S."/>
            <person name="Chow W."/>
            <person name="Torrance J."/>
            <person name="Dunn M."/>
            <person name="Harden G."/>
            <person name="Threadgold G."/>
            <person name="Wood J."/>
            <person name="Collins J."/>
            <person name="Heath P."/>
            <person name="Griffiths G."/>
            <person name="Pelan S."/>
            <person name="Grafham D."/>
            <person name="Eichler E.E."/>
            <person name="Weinstock G."/>
            <person name="Mardis E.R."/>
            <person name="Wilson R.K."/>
            <person name="Howe K."/>
            <person name="Flicek P."/>
            <person name="Hubbard T."/>
        </authorList>
    </citation>
    <scope>NUCLEOTIDE SEQUENCE [LARGE SCALE GENOMIC DNA]</scope>
    <source>
        <strain evidence="4">C57BL/6J</strain>
    </source>
</reference>
<organism evidence="3">
    <name type="scientific">Mus musculus</name>
    <name type="common">Mouse</name>
    <dbReference type="NCBI Taxonomy" id="10090"/>
    <lineage>
        <taxon>Eukaryota</taxon>
        <taxon>Metazoa</taxon>
        <taxon>Chordata</taxon>
        <taxon>Craniata</taxon>
        <taxon>Vertebrata</taxon>
        <taxon>Euteleostomi</taxon>
        <taxon>Mammalia</taxon>
        <taxon>Eutheria</taxon>
        <taxon>Euarchontoglires</taxon>
        <taxon>Glires</taxon>
        <taxon>Rodentia</taxon>
        <taxon>Myomorpha</taxon>
        <taxon>Muroidea</taxon>
        <taxon>Muridae</taxon>
        <taxon>Murinae</taxon>
        <taxon>Mus</taxon>
        <taxon>Mus</taxon>
    </lineage>
</organism>
<evidence type="ECO:0000256" key="1">
    <source>
        <dbReference type="ARBA" id="ARBA00007292"/>
    </source>
</evidence>
<accession>Q0VGU8</accession>
<comment type="similarity">
    <text evidence="1">Belongs to the BPI/LBP/Plunc superfamily. BPI/LBP family.</text>
</comment>
<proteinExistence type="evidence at protein level"/>
<dbReference type="PANTHER" id="PTHR46019:SF9">
    <property type="entry name" value="BPI FOLD CONTAINING FAMILY A, MEMBER 6"/>
    <property type="match status" value="1"/>
</dbReference>
<reference evidence="4" key="4">
    <citation type="submission" date="2025-05" db="UniProtKB">
        <authorList>
            <consortium name="Ensembl"/>
        </authorList>
    </citation>
    <scope>IDENTIFICATION</scope>
    <source>
        <strain evidence="4">C57BL/6J</strain>
    </source>
</reference>
<dbReference type="STRING" id="10090.ENSMUSP00000105375"/>
<dbReference type="InterPro" id="IPR017943">
    <property type="entry name" value="Bactericidal_perm-incr_a/b_dom"/>
</dbReference>
<keyword evidence="6" id="KW-1185">Reference proteome</keyword>
<dbReference type="HOGENOM" id="CLU_064323_0_0_1"/>
<dbReference type="SUPFAM" id="SSF55394">
    <property type="entry name" value="Bactericidal permeability-increasing protein, BPI"/>
    <property type="match status" value="1"/>
</dbReference>
<feature type="signal peptide" evidence="2">
    <location>
        <begin position="1"/>
        <end position="19"/>
    </location>
</feature>
<gene>
    <name evidence="4 5" type="primary">Bpifa6</name>
    <name evidence="3" type="synonym">EG545477</name>
    <name evidence="5" type="synonym">Gm5840</name>
</gene>
<dbReference type="PANTHER" id="PTHR46019">
    <property type="entry name" value="BPI FOLD-CONTAINING FAMILY B MEMBER 4-RELATED"/>
    <property type="match status" value="1"/>
</dbReference>
<dbReference type="RefSeq" id="NP_001074280.1">
    <property type="nucleotide sequence ID" value="NM_001080811.1"/>
</dbReference>
<dbReference type="GeneTree" id="ENSGT01010000222653"/>
<dbReference type="Bgee" id="ENSMUSG00000078998">
    <property type="expression patterns" value="Expressed in primary oocyte and 3 other cell types or tissues"/>
</dbReference>
<dbReference type="VEuPathDB" id="HostDB:ENSMUSG00000078998"/>
<dbReference type="UCSC" id="uc008nir.1">
    <property type="organism name" value="mouse"/>
</dbReference>
<keyword evidence="7" id="KW-1267">Proteomics identification</keyword>
<keyword evidence="2" id="KW-0732">Signal</keyword>
<dbReference type="InterPro" id="IPR051660">
    <property type="entry name" value="BPI_fold-BPI/LBP"/>
</dbReference>
<dbReference type="OrthoDB" id="9623596at2759"/>
<dbReference type="eggNOG" id="ENOG502SV1T">
    <property type="taxonomic scope" value="Eukaryota"/>
</dbReference>
<dbReference type="PaxDb" id="10090-ENSMUSP00000105375"/>
<dbReference type="Proteomes" id="UP000000589">
    <property type="component" value="Chromosome 2"/>
</dbReference>
<name>Q0VGU8_MOUSE</name>
<evidence type="ECO:0000313" key="4">
    <source>
        <dbReference type="Ensembl" id="ENSMUSP00000105375.3"/>
    </source>
</evidence>
<dbReference type="CTD" id="545477"/>
<reference evidence="4 6" key="2">
    <citation type="journal article" date="2009" name="PLoS Biol.">
        <title>Lineage-specific biology revealed by a finished genome assembly of the mouse.</title>
        <authorList>
            <consortium name="Mouse Genome Sequencing Consortium"/>
            <person name="Church D.M."/>
            <person name="Goodstadt L."/>
            <person name="Hillier L.W."/>
            <person name="Zody M.C."/>
            <person name="Goldstein S."/>
            <person name="She X."/>
            <person name="Bult C.J."/>
            <person name="Agarwala R."/>
            <person name="Cherry J.L."/>
            <person name="DiCuccio M."/>
            <person name="Hlavina W."/>
            <person name="Kapustin Y."/>
            <person name="Meric P."/>
            <person name="Maglott D."/>
            <person name="Birtle Z."/>
            <person name="Marques A.C."/>
            <person name="Graves T."/>
            <person name="Zhou S."/>
            <person name="Teague B."/>
            <person name="Potamousis K."/>
            <person name="Churas C."/>
            <person name="Place M."/>
            <person name="Herschleb J."/>
            <person name="Runnheim R."/>
            <person name="Forrest D."/>
            <person name="Amos-Landgraf J."/>
            <person name="Schwartz D.C."/>
            <person name="Cheng Z."/>
            <person name="Lindblad-Toh K."/>
            <person name="Eichler E.E."/>
            <person name="Ponting C.P."/>
        </authorList>
    </citation>
    <scope>NUCLEOTIDE SEQUENCE [LARGE SCALE GENOMIC DNA]</scope>
    <source>
        <strain evidence="4 6">C57BL/6J</strain>
    </source>
</reference>
<reference evidence="3" key="1">
    <citation type="journal article" date="2004" name="Genome Res.">
        <title>The status, quality, and expansion of the NIH full-length cDNA project: the Mammalian Gene Collection (MGC).</title>
        <authorList>
            <consortium name="The MGC Project Team"/>
            <person name="Gerhard D.S."/>
            <person name="Wagner L."/>
            <person name="Feingold E.A."/>
            <person name="Shenmen C.M."/>
            <person name="Grouse L.H."/>
            <person name="Schuler G."/>
            <person name="Klein S.L."/>
            <person name="Old S."/>
            <person name="Rasooly R."/>
            <person name="Good P."/>
            <person name="Guyer M."/>
            <person name="Peck A.M."/>
            <person name="Derge J.G."/>
            <person name="Lipman D."/>
            <person name="Collins F.S."/>
            <person name="Jang W."/>
            <person name="Sherry S."/>
            <person name="Feolo M."/>
            <person name="Misquitta L."/>
            <person name="Lee E."/>
            <person name="Rotmistrovsky K."/>
            <person name="Greenhut S.F."/>
            <person name="Schaefer C.F."/>
            <person name="Buetow K."/>
            <person name="Bonner T.I."/>
            <person name="Haussler D."/>
            <person name="Kent J."/>
            <person name="Kiekhaus M."/>
            <person name="Furey T."/>
            <person name="Brent M."/>
            <person name="Prange C."/>
            <person name="Schreiber K."/>
            <person name="Shapiro N."/>
            <person name="Bhat N.K."/>
            <person name="Hopkins R.F."/>
            <person name="Hsie F."/>
            <person name="Driscoll T."/>
            <person name="Soares M.B."/>
            <person name="Casavant T.L."/>
            <person name="Scheetz T.E."/>
            <person name="Brown-stein M.J."/>
            <person name="Usdin T.B."/>
            <person name="Toshiyuki S."/>
            <person name="Carninci P."/>
            <person name="Piao Y."/>
            <person name="Dudekula D.B."/>
            <person name="Ko M.S."/>
            <person name="Kawakami K."/>
            <person name="Suzuki Y."/>
            <person name="Sugano S."/>
            <person name="Gruber C.E."/>
            <person name="Smith M.R."/>
            <person name="Simmons B."/>
            <person name="Moore T."/>
            <person name="Waterman R."/>
            <person name="Johnson S.L."/>
            <person name="Ruan Y."/>
            <person name="Wei C.L."/>
            <person name="Mathavan S."/>
            <person name="Gunaratne P.H."/>
            <person name="Wu J."/>
            <person name="Garcia A.M."/>
            <person name="Hulyk S.W."/>
            <person name="Fuh E."/>
            <person name="Yuan Y."/>
            <person name="Sneed A."/>
            <person name="Kowis C."/>
            <person name="Hodgson A."/>
            <person name="Muzny D.M."/>
            <person name="McPherson J."/>
            <person name="Gibbs R.A."/>
            <person name="Fahey J."/>
            <person name="Helton E."/>
            <person name="Ketteman M."/>
            <person name="Madan A."/>
            <person name="Rodrigues S."/>
            <person name="Sanchez A."/>
            <person name="Whiting M."/>
            <person name="Madari A."/>
            <person name="Young A.C."/>
            <person name="Wetherby K.D."/>
            <person name="Granite S.J."/>
            <person name="Kwong P.N."/>
            <person name="Brinkley C.P."/>
            <person name="Pearson R.L."/>
            <person name="Bouffard G.G."/>
            <person name="Blakesly R.W."/>
            <person name="Green E.D."/>
            <person name="Dickson M.C."/>
            <person name="Rodriguez A.C."/>
            <person name="Grimwood J."/>
            <person name="Schmutz J."/>
            <person name="Myers R.M."/>
            <person name="Butterfield Y.S."/>
            <person name="Griffith M."/>
            <person name="Griffith O.L."/>
            <person name="Krzywinski M.I."/>
            <person name="Liao N."/>
            <person name="Morin R."/>
            <person name="Morrin R."/>
            <person name="Palmquist D."/>
            <person name="Petrescu A.S."/>
            <person name="Skalska U."/>
            <person name="Smailus D.E."/>
            <person name="Stott J.M."/>
            <person name="Schnerch A."/>
            <person name="Schein J.E."/>
            <person name="Jones S.J."/>
            <person name="Holt R.A."/>
            <person name="Baross A."/>
            <person name="Marra M.A."/>
            <person name="Clifton S."/>
            <person name="Makowski K.A."/>
            <person name="Bosak S."/>
            <person name="Malek J."/>
        </authorList>
    </citation>
    <scope>NUCLEOTIDE SEQUENCE [LARGE SCALE MRNA]</scope>
    <source>
        <strain evidence="3">C57BL/6</strain>
        <tissue evidence="3">Eye</tissue>
    </source>
</reference>